<gene>
    <name evidence="1" type="ORF">HMN09_01167300</name>
</gene>
<accession>A0A8H6S7B5</accession>
<dbReference type="EMBL" id="JACAZE010000019">
    <property type="protein sequence ID" value="KAF7294380.1"/>
    <property type="molecule type" value="Genomic_DNA"/>
</dbReference>
<comment type="caution">
    <text evidence="1">The sequence shown here is derived from an EMBL/GenBank/DDBJ whole genome shotgun (WGS) entry which is preliminary data.</text>
</comment>
<proteinExistence type="predicted"/>
<sequence length="260" mass="28693">MLFLEGISVDFRGTQLSQLIVMVPMNSSWTPELVAGSAIWPAAAVIIHREKTECGLIDCDPLSSNSAATTRRYSLPNLCRSCVLIRRFRNNSNPPPPHMTTTVRTTPWGEAAVPALPDEETQELPPPEGAESCPAGWIYGYKLLSNADPSSPEYEQVCCKLAESWAVIDLARYAAEPNHWVFVYLAVFDEAHGVFGLENGTSRIPGPEHLAKLEQEIGAEGGPRWYPHIPGTIFPMSNTLNVVIRTWHPRTKDRVPSSST</sequence>
<reference evidence="1" key="1">
    <citation type="submission" date="2020-05" db="EMBL/GenBank/DDBJ databases">
        <title>Mycena genomes resolve the evolution of fungal bioluminescence.</title>
        <authorList>
            <person name="Tsai I.J."/>
        </authorList>
    </citation>
    <scope>NUCLEOTIDE SEQUENCE</scope>
    <source>
        <strain evidence="1">110903Hualien_Pintung</strain>
    </source>
</reference>
<name>A0A8H6S7B5_MYCCL</name>
<organism evidence="1 2">
    <name type="scientific">Mycena chlorophos</name>
    <name type="common">Agaric fungus</name>
    <name type="synonym">Agaricus chlorophos</name>
    <dbReference type="NCBI Taxonomy" id="658473"/>
    <lineage>
        <taxon>Eukaryota</taxon>
        <taxon>Fungi</taxon>
        <taxon>Dikarya</taxon>
        <taxon>Basidiomycota</taxon>
        <taxon>Agaricomycotina</taxon>
        <taxon>Agaricomycetes</taxon>
        <taxon>Agaricomycetidae</taxon>
        <taxon>Agaricales</taxon>
        <taxon>Marasmiineae</taxon>
        <taxon>Mycenaceae</taxon>
        <taxon>Mycena</taxon>
    </lineage>
</organism>
<evidence type="ECO:0000313" key="1">
    <source>
        <dbReference type="EMBL" id="KAF7294380.1"/>
    </source>
</evidence>
<dbReference type="AlphaFoldDB" id="A0A8H6S7B5"/>
<dbReference type="Proteomes" id="UP000613580">
    <property type="component" value="Unassembled WGS sequence"/>
</dbReference>
<evidence type="ECO:0000313" key="2">
    <source>
        <dbReference type="Proteomes" id="UP000613580"/>
    </source>
</evidence>
<keyword evidence="2" id="KW-1185">Reference proteome</keyword>
<protein>
    <submittedName>
        <fullName evidence="1">Uncharacterized protein</fullName>
    </submittedName>
</protein>